<dbReference type="Gene3D" id="3.30.420.10">
    <property type="entry name" value="Ribonuclease H-like superfamily/Ribonuclease H"/>
    <property type="match status" value="1"/>
</dbReference>
<dbReference type="GO" id="GO:0003676">
    <property type="term" value="F:nucleic acid binding"/>
    <property type="evidence" value="ECO:0007669"/>
    <property type="project" value="InterPro"/>
</dbReference>
<dbReference type="InterPro" id="IPR044730">
    <property type="entry name" value="RNase_H-like_dom_plant"/>
</dbReference>
<reference evidence="2" key="1">
    <citation type="submission" date="2021-01" db="EMBL/GenBank/DDBJ databases">
        <authorList>
            <person name="Bezrukov I."/>
        </authorList>
    </citation>
    <scope>NUCLEOTIDE SEQUENCE</scope>
</reference>
<proteinExistence type="predicted"/>
<dbReference type="InterPro" id="IPR012337">
    <property type="entry name" value="RNaseH-like_sf"/>
</dbReference>
<dbReference type="EMBL" id="LR999453">
    <property type="protein sequence ID" value="CAE5988024.1"/>
    <property type="molecule type" value="Genomic_DNA"/>
</dbReference>
<dbReference type="CDD" id="cd06222">
    <property type="entry name" value="RNase_H_like"/>
    <property type="match status" value="1"/>
</dbReference>
<gene>
    <name evidence="2" type="ORF">AARE701A_LOCUS8868</name>
</gene>
<sequence length="198" mass="22902">MDAILSGHIASINPDIHQVGLWILWRIWKSRNLLVFQQQNLSWENGIALANNDARDWMAANEYLQQLHEPAPNVSTFRQSSRSTQWKKATNGWIKCNYDGSFLNSNVPSKAGWVFRDDSGNFRGAGQAIGLVTSTALESEWQALLIAMQHAWTKGFRRVIFEGDNKQLVDLINQRQLHFASFNWLRDVYHWKLKFEDI</sequence>
<dbReference type="InterPro" id="IPR052929">
    <property type="entry name" value="RNase_H-like_EbsB-rel"/>
</dbReference>
<dbReference type="GO" id="GO:0004523">
    <property type="term" value="F:RNA-DNA hybrid ribonuclease activity"/>
    <property type="evidence" value="ECO:0007669"/>
    <property type="project" value="InterPro"/>
</dbReference>
<feature type="domain" description="RNase H type-1" evidence="1">
    <location>
        <begin position="97"/>
        <end position="197"/>
    </location>
</feature>
<organism evidence="2 3">
    <name type="scientific">Arabidopsis arenosa</name>
    <name type="common">Sand rock-cress</name>
    <name type="synonym">Cardaminopsis arenosa</name>
    <dbReference type="NCBI Taxonomy" id="38785"/>
    <lineage>
        <taxon>Eukaryota</taxon>
        <taxon>Viridiplantae</taxon>
        <taxon>Streptophyta</taxon>
        <taxon>Embryophyta</taxon>
        <taxon>Tracheophyta</taxon>
        <taxon>Spermatophyta</taxon>
        <taxon>Magnoliopsida</taxon>
        <taxon>eudicotyledons</taxon>
        <taxon>Gunneridae</taxon>
        <taxon>Pentapetalae</taxon>
        <taxon>rosids</taxon>
        <taxon>malvids</taxon>
        <taxon>Brassicales</taxon>
        <taxon>Brassicaceae</taxon>
        <taxon>Camelineae</taxon>
        <taxon>Arabidopsis</taxon>
    </lineage>
</organism>
<evidence type="ECO:0000313" key="3">
    <source>
        <dbReference type="Proteomes" id="UP000682877"/>
    </source>
</evidence>
<dbReference type="SUPFAM" id="SSF53098">
    <property type="entry name" value="Ribonuclease H-like"/>
    <property type="match status" value="1"/>
</dbReference>
<keyword evidence="3" id="KW-1185">Reference proteome</keyword>
<evidence type="ECO:0000313" key="2">
    <source>
        <dbReference type="EMBL" id="CAE5988024.1"/>
    </source>
</evidence>
<dbReference type="PANTHER" id="PTHR47074:SF78">
    <property type="entry name" value="GB|AAF30348.1-RELATED"/>
    <property type="match status" value="1"/>
</dbReference>
<protein>
    <recommendedName>
        <fullName evidence="1">RNase H type-1 domain-containing protein</fullName>
    </recommendedName>
</protein>
<evidence type="ECO:0000259" key="1">
    <source>
        <dbReference type="Pfam" id="PF13456"/>
    </source>
</evidence>
<dbReference type="InterPro" id="IPR036397">
    <property type="entry name" value="RNaseH_sf"/>
</dbReference>
<dbReference type="AlphaFoldDB" id="A0A8S2A5S5"/>
<dbReference type="Proteomes" id="UP000682877">
    <property type="component" value="Chromosome 3"/>
</dbReference>
<name>A0A8S2A5S5_ARAAE</name>
<dbReference type="InterPro" id="IPR002156">
    <property type="entry name" value="RNaseH_domain"/>
</dbReference>
<dbReference type="Pfam" id="PF13456">
    <property type="entry name" value="RVT_3"/>
    <property type="match status" value="1"/>
</dbReference>
<dbReference type="PANTHER" id="PTHR47074">
    <property type="entry name" value="BNAC02G40300D PROTEIN"/>
    <property type="match status" value="1"/>
</dbReference>
<accession>A0A8S2A5S5</accession>